<dbReference type="Gene3D" id="3.40.50.300">
    <property type="entry name" value="P-loop containing nucleotide triphosphate hydrolases"/>
    <property type="match status" value="1"/>
</dbReference>
<name>A0A7D9EMI7_PARCT</name>
<comment type="caution">
    <text evidence="1">The sequence shown here is derived from an EMBL/GenBank/DDBJ whole genome shotgun (WGS) entry which is preliminary data.</text>
</comment>
<accession>A0A7D9EMI7</accession>
<dbReference type="Proteomes" id="UP001152795">
    <property type="component" value="Unassembled WGS sequence"/>
</dbReference>
<evidence type="ECO:0000313" key="1">
    <source>
        <dbReference type="EMBL" id="CAB4012005.1"/>
    </source>
</evidence>
<dbReference type="InterPro" id="IPR027417">
    <property type="entry name" value="P-loop_NTPase"/>
</dbReference>
<reference evidence="1" key="1">
    <citation type="submission" date="2020-04" db="EMBL/GenBank/DDBJ databases">
        <authorList>
            <person name="Alioto T."/>
            <person name="Alioto T."/>
            <person name="Gomez Garrido J."/>
        </authorList>
    </citation>
    <scope>NUCLEOTIDE SEQUENCE</scope>
    <source>
        <strain evidence="1">A484AB</strain>
    </source>
</reference>
<sequence length="682" mass="76922">MACFPPPEVIVRGRSAETFADLRSAGHYYVAEYFSQWLLRRATCVVPPIPWTAYNRVLGPQFKASKSVAKERGDDTELMVYKTIFKCGELYGAPMFLIAQIDYDPQNKTKQLPTVLTSFLPDNKQQQLALASKKLDIDLAIVHTDIGAIVVEIKAATNPLVDIGDAITSLHKAESLLRLFCHELFPIFKVALFPNSECLSEHQKSEIKRLEQKDGFEFCDSAFSSQPEAVLHLLTRLKEVTTKKGYPKLLEEANELLDYLICLKCLVTSTVHNSKVTRIITKDDVVNVVKQVKKTDTKLVQHDVFSKADQKAGLVKKVRTATEVLFLNPEQIAVWDGPKHQILHGVAGTGKTVLIQHKILQLDKSLPPQEQITVVTTNAVSNVYQKFFGQNGASKRVSVYTEMNLKLSCDTETAVTKLCQGHVFIDEAQNLQDFSAFLKAISSNKSSQNYVWISLDPLQALDKLHMSIEQVTAELGIFTLPPLYHVMRCTPEITNFWSKHLPPQSPVCYAQGNRMFVQDVPVYRPSSNEEAVELIHSLLQQYVDGENITYQDCAVLVHSPPLSIIPIRRHLLAKLGWSESDYFQSTSDDNIVIRDMPNDIWSLEWSYVFLVAQDAMLFPTDKELDARLFKPGYWNSGIYICSSRCKVQLFLIAMETGGRLNVDLPTMSIPAERINFSFNLKL</sequence>
<dbReference type="AlphaFoldDB" id="A0A7D9EMI7"/>
<proteinExistence type="predicted"/>
<dbReference type="SUPFAM" id="SSF52540">
    <property type="entry name" value="P-loop containing nucleoside triphosphate hydrolases"/>
    <property type="match status" value="1"/>
</dbReference>
<keyword evidence="2" id="KW-1185">Reference proteome</keyword>
<gene>
    <name evidence="1" type="ORF">PACLA_8A051722</name>
</gene>
<dbReference type="OrthoDB" id="10045531at2759"/>
<protein>
    <submittedName>
        <fullName evidence="1">Uncharacterized protein</fullName>
    </submittedName>
</protein>
<organism evidence="1 2">
    <name type="scientific">Paramuricea clavata</name>
    <name type="common">Red gorgonian</name>
    <name type="synonym">Violescent sea-whip</name>
    <dbReference type="NCBI Taxonomy" id="317549"/>
    <lineage>
        <taxon>Eukaryota</taxon>
        <taxon>Metazoa</taxon>
        <taxon>Cnidaria</taxon>
        <taxon>Anthozoa</taxon>
        <taxon>Octocorallia</taxon>
        <taxon>Malacalcyonacea</taxon>
        <taxon>Plexauridae</taxon>
        <taxon>Paramuricea</taxon>
    </lineage>
</organism>
<evidence type="ECO:0000313" key="2">
    <source>
        <dbReference type="Proteomes" id="UP001152795"/>
    </source>
</evidence>
<dbReference type="EMBL" id="CACRXK020007343">
    <property type="protein sequence ID" value="CAB4012005.1"/>
    <property type="molecule type" value="Genomic_DNA"/>
</dbReference>